<dbReference type="Gene3D" id="3.30.160.60">
    <property type="entry name" value="Classic Zinc Finger"/>
    <property type="match status" value="1"/>
</dbReference>
<evidence type="ECO:0000313" key="2">
    <source>
        <dbReference type="EMBL" id="CAH0474929.1"/>
    </source>
</evidence>
<evidence type="ECO:0000313" key="3">
    <source>
        <dbReference type="Proteomes" id="UP001160483"/>
    </source>
</evidence>
<name>A0AAU9KRC2_9STRA</name>
<dbReference type="SMART" id="SM00355">
    <property type="entry name" value="ZnF_C2H2"/>
    <property type="match status" value="2"/>
</dbReference>
<accession>A0AAU9KRC2</accession>
<dbReference type="PROSITE" id="PS00028">
    <property type="entry name" value="ZINC_FINGER_C2H2_1"/>
    <property type="match status" value="1"/>
</dbReference>
<dbReference type="Proteomes" id="UP001160483">
    <property type="component" value="Unassembled WGS sequence"/>
</dbReference>
<protein>
    <recommendedName>
        <fullName evidence="1">C2H2-type domain-containing protein</fullName>
    </recommendedName>
</protein>
<organism evidence="2 3">
    <name type="scientific">Peronospora belbahrii</name>
    <dbReference type="NCBI Taxonomy" id="622444"/>
    <lineage>
        <taxon>Eukaryota</taxon>
        <taxon>Sar</taxon>
        <taxon>Stramenopiles</taxon>
        <taxon>Oomycota</taxon>
        <taxon>Peronosporomycetes</taxon>
        <taxon>Peronosporales</taxon>
        <taxon>Peronosporaceae</taxon>
        <taxon>Peronospora</taxon>
    </lineage>
</organism>
<dbReference type="EMBL" id="CAKKTJ010000118">
    <property type="protein sequence ID" value="CAH0474929.1"/>
    <property type="molecule type" value="Genomic_DNA"/>
</dbReference>
<sequence>MVNDGRYELRRGLLGQCTVVCRICCEEFTYAEDYNDHLICHQLSSNREVRLSLFRCELCGLTEDGDEREIVLEEHMKSHEISARDLPQELLWVSELPSWWPNCF</sequence>
<dbReference type="InterPro" id="IPR013087">
    <property type="entry name" value="Znf_C2H2_type"/>
</dbReference>
<gene>
    <name evidence="2" type="ORF">PBS003_LOCUS1767</name>
</gene>
<evidence type="ECO:0000259" key="1">
    <source>
        <dbReference type="PROSITE" id="PS00028"/>
    </source>
</evidence>
<proteinExistence type="predicted"/>
<feature type="domain" description="C2H2-type" evidence="1">
    <location>
        <begin position="21"/>
        <end position="41"/>
    </location>
</feature>
<dbReference type="AlphaFoldDB" id="A0AAU9KRC2"/>
<comment type="caution">
    <text evidence="2">The sequence shown here is derived from an EMBL/GenBank/DDBJ whole genome shotgun (WGS) entry which is preliminary data.</text>
</comment>
<reference evidence="2" key="1">
    <citation type="submission" date="2021-11" db="EMBL/GenBank/DDBJ databases">
        <authorList>
            <person name="Islam A."/>
            <person name="Islam S."/>
            <person name="Flora M.S."/>
            <person name="Rahman M."/>
            <person name="Ziaur R.M."/>
            <person name="Epstein J.H."/>
            <person name="Hassan M."/>
            <person name="Klassen M."/>
            <person name="Woodard K."/>
            <person name="Webb A."/>
            <person name="Webby R.J."/>
            <person name="El Zowalaty M.E."/>
        </authorList>
    </citation>
    <scope>NUCLEOTIDE SEQUENCE</scope>
    <source>
        <strain evidence="2">Pbs3</strain>
    </source>
</reference>